<dbReference type="SUPFAM" id="SSF51735">
    <property type="entry name" value="NAD(P)-binding Rossmann-fold domains"/>
    <property type="match status" value="1"/>
</dbReference>
<dbReference type="EMBL" id="LSSN01005683">
    <property type="protein sequence ID" value="OMJ08798.1"/>
    <property type="molecule type" value="Genomic_DNA"/>
</dbReference>
<dbReference type="PANTHER" id="PTHR10491">
    <property type="entry name" value="DTDP-4-DEHYDRORHAMNOSE REDUCTASE"/>
    <property type="match status" value="1"/>
</dbReference>
<dbReference type="OrthoDB" id="6235964at2759"/>
<dbReference type="GO" id="GO:0016740">
    <property type="term" value="F:transferase activity"/>
    <property type="evidence" value="ECO:0007669"/>
    <property type="project" value="UniProtKB-KW"/>
</dbReference>
<reference evidence="2 3" key="1">
    <citation type="submission" date="2017-01" db="EMBL/GenBank/DDBJ databases">
        <authorList>
            <person name="Mah S.A."/>
            <person name="Swanson W.J."/>
            <person name="Moy G.W."/>
            <person name="Vacquier V.D."/>
        </authorList>
    </citation>
    <scope>NUCLEOTIDE SEQUENCE [LARGE SCALE GENOMIC DNA]</scope>
    <source>
        <strain evidence="2 3">GSMNP</strain>
    </source>
</reference>
<evidence type="ECO:0000259" key="1">
    <source>
        <dbReference type="Pfam" id="PF04321"/>
    </source>
</evidence>
<dbReference type="STRING" id="133412.A0A1R1X2D6"/>
<dbReference type="GO" id="GO:0048270">
    <property type="term" value="F:methionine adenosyltransferase regulator activity"/>
    <property type="evidence" value="ECO:0007669"/>
    <property type="project" value="TreeGrafter"/>
</dbReference>
<sequence>MDKLSVVVTGASGLLGRQVFSSLKERGHNGKSKLDGENAVISSGLSNYLIMRVPILYGKIQFLTESSVDSLLKNVLDSKAKKETSNQFKKFKADVFQVRYPTCVDDVARVLCDISEKRIIHSQSTINGIAQFSAKTKMTKYEMCLTFSSSLGIDGDELFVPDTPVSGQTEIDRPENCQLSTKALEDWGIDVSYTDFNKWWSTHIKNNSYLI</sequence>
<comment type="caution">
    <text evidence="2">The sequence shown here is derived from an EMBL/GenBank/DDBJ whole genome shotgun (WGS) entry which is preliminary data.</text>
</comment>
<dbReference type="Proteomes" id="UP000187283">
    <property type="component" value="Unassembled WGS sequence"/>
</dbReference>
<gene>
    <name evidence="2" type="ORF">AYI70_g11322</name>
</gene>
<dbReference type="PANTHER" id="PTHR10491:SF4">
    <property type="entry name" value="METHIONINE ADENOSYLTRANSFERASE 2 SUBUNIT BETA"/>
    <property type="match status" value="1"/>
</dbReference>
<dbReference type="InterPro" id="IPR036291">
    <property type="entry name" value="NAD(P)-bd_dom_sf"/>
</dbReference>
<dbReference type="InterPro" id="IPR005913">
    <property type="entry name" value="dTDP_dehydrorham_reduct"/>
</dbReference>
<accession>A0A1R1X2D6</accession>
<dbReference type="UniPathway" id="UPA00315">
    <property type="reaction ID" value="UER00080"/>
</dbReference>
<dbReference type="GO" id="GO:0006556">
    <property type="term" value="P:S-adenosylmethionine biosynthetic process"/>
    <property type="evidence" value="ECO:0007669"/>
    <property type="project" value="UniProtKB-UniPathway"/>
</dbReference>
<dbReference type="GO" id="GO:0048269">
    <property type="term" value="C:methionine adenosyltransferase complex"/>
    <property type="evidence" value="ECO:0007669"/>
    <property type="project" value="TreeGrafter"/>
</dbReference>
<dbReference type="Gene3D" id="3.40.50.720">
    <property type="entry name" value="NAD(P)-binding Rossmann-like Domain"/>
    <property type="match status" value="1"/>
</dbReference>
<proteinExistence type="predicted"/>
<protein>
    <submittedName>
        <fullName evidence="2">Methionine adenosyltransferase 2 subunit beta</fullName>
    </submittedName>
</protein>
<keyword evidence="3" id="KW-1185">Reference proteome</keyword>
<dbReference type="Pfam" id="PF04321">
    <property type="entry name" value="RmlD_sub_bind"/>
    <property type="match status" value="1"/>
</dbReference>
<organism evidence="2 3">
    <name type="scientific">Smittium culicis</name>
    <dbReference type="NCBI Taxonomy" id="133412"/>
    <lineage>
        <taxon>Eukaryota</taxon>
        <taxon>Fungi</taxon>
        <taxon>Fungi incertae sedis</taxon>
        <taxon>Zoopagomycota</taxon>
        <taxon>Kickxellomycotina</taxon>
        <taxon>Harpellomycetes</taxon>
        <taxon>Harpellales</taxon>
        <taxon>Legeriomycetaceae</taxon>
        <taxon>Smittium</taxon>
    </lineage>
</organism>
<evidence type="ECO:0000313" key="3">
    <source>
        <dbReference type="Proteomes" id="UP000187283"/>
    </source>
</evidence>
<name>A0A1R1X2D6_9FUNG</name>
<dbReference type="InterPro" id="IPR029903">
    <property type="entry name" value="RmlD-like-bd"/>
</dbReference>
<dbReference type="AlphaFoldDB" id="A0A1R1X2D6"/>
<keyword evidence="2" id="KW-0808">Transferase</keyword>
<feature type="domain" description="RmlD-like substrate binding" evidence="1">
    <location>
        <begin position="28"/>
        <end position="188"/>
    </location>
</feature>
<evidence type="ECO:0000313" key="2">
    <source>
        <dbReference type="EMBL" id="OMJ08798.1"/>
    </source>
</evidence>